<dbReference type="Proteomes" id="UP000054558">
    <property type="component" value="Unassembled WGS sequence"/>
</dbReference>
<evidence type="ECO:0000256" key="10">
    <source>
        <dbReference type="RuleBase" id="RU366029"/>
    </source>
</evidence>
<evidence type="ECO:0000256" key="8">
    <source>
        <dbReference type="ARBA" id="ARBA00022989"/>
    </source>
</evidence>
<dbReference type="InterPro" id="IPR008814">
    <property type="entry name" value="Swp1"/>
</dbReference>
<feature type="transmembrane region" description="Helical" evidence="10">
    <location>
        <begin position="576"/>
        <end position="597"/>
    </location>
</feature>
<protein>
    <recommendedName>
        <fullName evidence="10">Dolichyl-diphosphooligosaccharide--protein glycosyltransferase subunit 2</fullName>
    </recommendedName>
    <alternativeName>
        <fullName evidence="10">Ribophorin-2</fullName>
    </alternativeName>
</protein>
<dbReference type="Pfam" id="PF25147">
    <property type="entry name" value="Ribophorin_II_C"/>
    <property type="match status" value="1"/>
</dbReference>
<comment type="subunit">
    <text evidence="10">Component of the oligosaccharyltransferase (OST) complex.</text>
</comment>
<dbReference type="Pfam" id="PF05817">
    <property type="entry name" value="Ribophorin_II"/>
    <property type="match status" value="1"/>
</dbReference>
<comment type="function">
    <text evidence="1 10">Subunit of the oligosaccharyl transferase (OST) complex that catalyzes the initial transfer of a defined glycan (Glc(3)Man(9)GlcNAc(2) in eukaryotes) from the lipid carrier dolichol-pyrophosphate to an asparagine residue within an Asn-X-Ser/Thr consensus motif in nascent polypeptide chains, the first step in protein N-glycosylation. N-glycosylation occurs cotranslationally and the complex associates with the Sec61 complex at the channel-forming translocon complex that mediates protein translocation across the endoplasmic reticulum (ER). All subunits are required for a maximal enzyme activity.</text>
</comment>
<feature type="chain" id="PRO_5019612725" description="Dolichyl-diphosphooligosaccharide--protein glycosyltransferase subunit 2" evidence="10">
    <location>
        <begin position="26"/>
        <end position="668"/>
    </location>
</feature>
<comment type="subcellular location">
    <subcellularLocation>
        <location evidence="2 10">Endoplasmic reticulum membrane</location>
        <topology evidence="2 10">Multi-pass membrane protein</topology>
    </subcellularLocation>
</comment>
<evidence type="ECO:0000256" key="5">
    <source>
        <dbReference type="ARBA" id="ARBA00022692"/>
    </source>
</evidence>
<evidence type="ECO:0000256" key="1">
    <source>
        <dbReference type="ARBA" id="ARBA00002791"/>
    </source>
</evidence>
<evidence type="ECO:0000256" key="2">
    <source>
        <dbReference type="ARBA" id="ARBA00004477"/>
    </source>
</evidence>
<dbReference type="PANTHER" id="PTHR12640">
    <property type="entry name" value="RIBOPHORIN II"/>
    <property type="match status" value="1"/>
</dbReference>
<evidence type="ECO:0000259" key="14">
    <source>
        <dbReference type="Pfam" id="PF25147"/>
    </source>
</evidence>
<evidence type="ECO:0000256" key="9">
    <source>
        <dbReference type="ARBA" id="ARBA00023136"/>
    </source>
</evidence>
<dbReference type="InterPro" id="IPR056790">
    <property type="entry name" value="Ribophorin_II_C"/>
</dbReference>
<dbReference type="PANTHER" id="PTHR12640:SF0">
    <property type="entry name" value="DOLICHYL-DIPHOSPHOOLIGOSACCHARIDE--PROTEIN GLYCOSYLTRANSFERASE SUBUNIT 2"/>
    <property type="match status" value="1"/>
</dbReference>
<dbReference type="OrthoDB" id="432292at2759"/>
<dbReference type="Pfam" id="PF23861">
    <property type="entry name" value="Ribophorin_II_2nd"/>
    <property type="match status" value="1"/>
</dbReference>
<organism evidence="15 16">
    <name type="scientific">Klebsormidium nitens</name>
    <name type="common">Green alga</name>
    <name type="synonym">Ulothrix nitens</name>
    <dbReference type="NCBI Taxonomy" id="105231"/>
    <lineage>
        <taxon>Eukaryota</taxon>
        <taxon>Viridiplantae</taxon>
        <taxon>Streptophyta</taxon>
        <taxon>Klebsormidiophyceae</taxon>
        <taxon>Klebsormidiales</taxon>
        <taxon>Klebsormidiaceae</taxon>
        <taxon>Klebsormidium</taxon>
    </lineage>
</organism>
<feature type="domain" description="Ribophorin II second" evidence="13">
    <location>
        <begin position="307"/>
        <end position="389"/>
    </location>
</feature>
<evidence type="ECO:0000313" key="16">
    <source>
        <dbReference type="Proteomes" id="UP000054558"/>
    </source>
</evidence>
<feature type="domain" description="Ribophorin II third" evidence="12">
    <location>
        <begin position="413"/>
        <end position="532"/>
    </location>
</feature>
<keyword evidence="9 10" id="KW-0472">Membrane</keyword>
<comment type="pathway">
    <text evidence="3 10">Protein modification; protein glycosylation.</text>
</comment>
<dbReference type="AlphaFoldDB" id="A0A1Y1HUD2"/>
<keyword evidence="6 10" id="KW-0732">Signal</keyword>
<evidence type="ECO:0000259" key="11">
    <source>
        <dbReference type="Pfam" id="PF05817"/>
    </source>
</evidence>
<dbReference type="EMBL" id="DF236996">
    <property type="protein sequence ID" value="GAQ80136.1"/>
    <property type="molecule type" value="Genomic_DNA"/>
</dbReference>
<dbReference type="GO" id="GO:0008250">
    <property type="term" value="C:oligosaccharyltransferase complex"/>
    <property type="evidence" value="ECO:0000318"/>
    <property type="project" value="GO_Central"/>
</dbReference>
<evidence type="ECO:0000313" key="15">
    <source>
        <dbReference type="EMBL" id="GAQ80136.1"/>
    </source>
</evidence>
<dbReference type="STRING" id="105231.A0A1Y1HUD2"/>
<dbReference type="InterPro" id="IPR055375">
    <property type="entry name" value="Ribophorin_II_2nd"/>
</dbReference>
<evidence type="ECO:0000256" key="4">
    <source>
        <dbReference type="ARBA" id="ARBA00009038"/>
    </source>
</evidence>
<keyword evidence="5 10" id="KW-0812">Transmembrane</keyword>
<keyword evidence="8 10" id="KW-1133">Transmembrane helix</keyword>
<reference evidence="15 16" key="1">
    <citation type="journal article" date="2014" name="Nat. Commun.">
        <title>Klebsormidium flaccidum genome reveals primary factors for plant terrestrial adaptation.</title>
        <authorList>
            <person name="Hori K."/>
            <person name="Maruyama F."/>
            <person name="Fujisawa T."/>
            <person name="Togashi T."/>
            <person name="Yamamoto N."/>
            <person name="Seo M."/>
            <person name="Sato S."/>
            <person name="Yamada T."/>
            <person name="Mori H."/>
            <person name="Tajima N."/>
            <person name="Moriyama T."/>
            <person name="Ikeuchi M."/>
            <person name="Watanabe M."/>
            <person name="Wada H."/>
            <person name="Kobayashi K."/>
            <person name="Saito M."/>
            <person name="Masuda T."/>
            <person name="Sasaki-Sekimoto Y."/>
            <person name="Mashiguchi K."/>
            <person name="Awai K."/>
            <person name="Shimojima M."/>
            <person name="Masuda S."/>
            <person name="Iwai M."/>
            <person name="Nobusawa T."/>
            <person name="Narise T."/>
            <person name="Kondo S."/>
            <person name="Saito H."/>
            <person name="Sato R."/>
            <person name="Murakawa M."/>
            <person name="Ihara Y."/>
            <person name="Oshima-Yamada Y."/>
            <person name="Ohtaka K."/>
            <person name="Satoh M."/>
            <person name="Sonobe K."/>
            <person name="Ishii M."/>
            <person name="Ohtani R."/>
            <person name="Kanamori-Sato M."/>
            <person name="Honoki R."/>
            <person name="Miyazaki D."/>
            <person name="Mochizuki H."/>
            <person name="Umetsu J."/>
            <person name="Higashi K."/>
            <person name="Shibata D."/>
            <person name="Kamiya Y."/>
            <person name="Sato N."/>
            <person name="Nakamura Y."/>
            <person name="Tabata S."/>
            <person name="Ida S."/>
            <person name="Kurokawa K."/>
            <person name="Ohta H."/>
        </authorList>
    </citation>
    <scope>NUCLEOTIDE SEQUENCE [LARGE SCALE GENOMIC DNA]</scope>
    <source>
        <strain evidence="15 16">NIES-2285</strain>
    </source>
</reference>
<feature type="transmembrane region" description="Helical" evidence="10">
    <location>
        <begin position="635"/>
        <end position="657"/>
    </location>
</feature>
<evidence type="ECO:0000256" key="3">
    <source>
        <dbReference type="ARBA" id="ARBA00004922"/>
    </source>
</evidence>
<proteinExistence type="inferred from homology"/>
<dbReference type="OMA" id="QEHETIY"/>
<evidence type="ECO:0000256" key="7">
    <source>
        <dbReference type="ARBA" id="ARBA00022824"/>
    </source>
</evidence>
<evidence type="ECO:0000256" key="6">
    <source>
        <dbReference type="ARBA" id="ARBA00022729"/>
    </source>
</evidence>
<feature type="domain" description="Ribophorin II C-terminal" evidence="14">
    <location>
        <begin position="562"/>
        <end position="662"/>
    </location>
</feature>
<evidence type="ECO:0000259" key="13">
    <source>
        <dbReference type="Pfam" id="PF23861"/>
    </source>
</evidence>
<dbReference type="GO" id="GO:0006487">
    <property type="term" value="P:protein N-linked glycosylation"/>
    <property type="evidence" value="ECO:0000318"/>
    <property type="project" value="GO_Central"/>
</dbReference>
<accession>A0A1Y1HUD2</accession>
<name>A0A1Y1HUD2_KLENI</name>
<feature type="domain" description="Ribophorin II N-terminal" evidence="11">
    <location>
        <begin position="34"/>
        <end position="298"/>
    </location>
</feature>
<keyword evidence="7 10" id="KW-0256">Endoplasmic reticulum</keyword>
<dbReference type="InterPro" id="IPR055373">
    <property type="entry name" value="Ribophorin_II_N"/>
</dbReference>
<dbReference type="Pfam" id="PF23860">
    <property type="entry name" value="Ribophorin_II_3rd"/>
    <property type="match status" value="1"/>
</dbReference>
<comment type="similarity">
    <text evidence="4 10">Belongs to the SWP1 family.</text>
</comment>
<feature type="transmembrane region" description="Helical" evidence="10">
    <location>
        <begin position="609"/>
        <end position="629"/>
    </location>
</feature>
<keyword evidence="16" id="KW-1185">Reference proteome</keyword>
<feature type="signal peptide" evidence="10">
    <location>
        <begin position="1"/>
        <end position="25"/>
    </location>
</feature>
<gene>
    <name evidence="15" type="ORF">KFL_000470100</name>
</gene>
<sequence>MMAGASQSKRLLVACLLLSLGLASAAGPTVEPIGASDRSAAVSLFKVQDDGSYGGLKETYEAAKVFAALDSFPADPSKTFAYLKGVKPGDVEAAFYAIGAAAALKHPEAQMSGQILVASEGLSKGTTLDELYHGAVALATAKKAGWLKKNSVDKKTLQAALKKLQAFVTEDGSWRSVDDDSDGTALASGKGLEAVAALIELGLSTSEAGVQEIKGSVEKLVGSAEASDDSFVFFDASSGSPLLSTAAVAKGALSLSAALGESLPIVEKLPGVAQYLLASKSTSSPVLLSELVDALSIISTNSFSVPLVVSLAKTSLSLKSNDKLEVSVSTPLGAPVAAPVTLKRAKRAGAENALFTNENLEGGAFDFLASKPAVGKYTLVLEVEAPERHAVVSPVKKELRVLGSATVSDVMLTVEDDGGAKKEHKVPASKDSFRAAKVSATHSDKLGLQFKVIGPDGAAFAPQQTFVRLAHKSGVDALFPAKGAGGAYSFELGLGEVRDKMYHQSGAYTLELILGDPFIENSLHTVVANLDLKLPPAPEGAPPPPADLSEDVAPPAEIAHIFREPDKRPPTAVSTLFTALSLVPFVGLLIGFAALGVSFKGFPSSGPALISAVMFHTGLAAIAGLYVVFWLKLNLFQVLGALAVLSVFTAFSGHFILSSLADSKVKTA</sequence>
<dbReference type="UniPathway" id="UPA00378"/>
<evidence type="ECO:0000259" key="12">
    <source>
        <dbReference type="Pfam" id="PF23860"/>
    </source>
</evidence>
<dbReference type="InterPro" id="IPR055374">
    <property type="entry name" value="Ribophorin_II_3rd"/>
</dbReference>